<dbReference type="PANTHER" id="PTHR44229:SF8">
    <property type="entry name" value="ALCOHOL DEHYDROGENASE-RELATED"/>
    <property type="match status" value="1"/>
</dbReference>
<proteinExistence type="inferred from homology"/>
<accession>A0AAW1JUX8</accession>
<keyword evidence="5" id="KW-1185">Reference proteome</keyword>
<organism evidence="4 5">
    <name type="scientific">Popillia japonica</name>
    <name type="common">Japanese beetle</name>
    <dbReference type="NCBI Taxonomy" id="7064"/>
    <lineage>
        <taxon>Eukaryota</taxon>
        <taxon>Metazoa</taxon>
        <taxon>Ecdysozoa</taxon>
        <taxon>Arthropoda</taxon>
        <taxon>Hexapoda</taxon>
        <taxon>Insecta</taxon>
        <taxon>Pterygota</taxon>
        <taxon>Neoptera</taxon>
        <taxon>Endopterygota</taxon>
        <taxon>Coleoptera</taxon>
        <taxon>Polyphaga</taxon>
        <taxon>Scarabaeiformia</taxon>
        <taxon>Scarabaeidae</taxon>
        <taxon>Rutelinae</taxon>
        <taxon>Popillia</taxon>
    </lineage>
</organism>
<reference evidence="4 5" key="1">
    <citation type="journal article" date="2024" name="BMC Genomics">
        <title>De novo assembly and annotation of Popillia japonica's genome with initial clues to its potential as an invasive pest.</title>
        <authorList>
            <person name="Cucini C."/>
            <person name="Boschi S."/>
            <person name="Funari R."/>
            <person name="Cardaioli E."/>
            <person name="Iannotti N."/>
            <person name="Marturano G."/>
            <person name="Paoli F."/>
            <person name="Bruttini M."/>
            <person name="Carapelli A."/>
            <person name="Frati F."/>
            <person name="Nardi F."/>
        </authorList>
    </citation>
    <scope>NUCLEOTIDE SEQUENCE [LARGE SCALE GENOMIC DNA]</scope>
    <source>
        <strain evidence="4">DMR45628</strain>
    </source>
</reference>
<dbReference type="Gene3D" id="3.40.50.720">
    <property type="entry name" value="NAD(P)-binding Rossmann-like Domain"/>
    <property type="match status" value="1"/>
</dbReference>
<gene>
    <name evidence="4" type="ORF">QE152_g27270</name>
</gene>
<sequence length="262" mass="28746">MFTIKDKVALVTGAGSGIGLHYVKEMFRNGLRAATIADIDPSKGDQALKEIAQEFGSNKAIFVKTDVTVQKEVEAAFKKTIEAFKNLDIVINNAGILNDDIWEKQIAININGTVYGCLLAWDYLQKYRSGNEGVIVNIASITGLTSFMSIPVYAATKHAIVGLSKSMGVKEHYDRTKIRVLTICPGVTDTPLISDFVTSYCLPAFEATYKVDLPRWPKQKPEVVAKGLIQALTTGTNGSFWVVNNSKIQNIPHLPEVLELPK</sequence>
<dbReference type="AlphaFoldDB" id="A0AAW1JUX8"/>
<evidence type="ECO:0000256" key="3">
    <source>
        <dbReference type="RuleBase" id="RU000363"/>
    </source>
</evidence>
<dbReference type="EMBL" id="JASPKY010000332">
    <property type="protein sequence ID" value="KAK9708338.1"/>
    <property type="molecule type" value="Genomic_DNA"/>
</dbReference>
<dbReference type="InterPro" id="IPR036291">
    <property type="entry name" value="NAD(P)-bd_dom_sf"/>
</dbReference>
<comment type="caution">
    <text evidence="4">The sequence shown here is derived from an EMBL/GenBank/DDBJ whole genome shotgun (WGS) entry which is preliminary data.</text>
</comment>
<dbReference type="Pfam" id="PF00106">
    <property type="entry name" value="adh_short"/>
    <property type="match status" value="1"/>
</dbReference>
<dbReference type="InterPro" id="IPR020904">
    <property type="entry name" value="Sc_DH/Rdtase_CS"/>
</dbReference>
<keyword evidence="2" id="KW-0560">Oxidoreductase</keyword>
<dbReference type="GO" id="GO:0005737">
    <property type="term" value="C:cytoplasm"/>
    <property type="evidence" value="ECO:0007669"/>
    <property type="project" value="TreeGrafter"/>
</dbReference>
<dbReference type="PROSITE" id="PS00061">
    <property type="entry name" value="ADH_SHORT"/>
    <property type="match status" value="1"/>
</dbReference>
<dbReference type="GO" id="GO:0016616">
    <property type="term" value="F:oxidoreductase activity, acting on the CH-OH group of donors, NAD or NADP as acceptor"/>
    <property type="evidence" value="ECO:0007669"/>
    <property type="project" value="TreeGrafter"/>
</dbReference>
<protein>
    <submittedName>
        <fullName evidence="4">Short chain dehydrogenase</fullName>
    </submittedName>
</protein>
<evidence type="ECO:0000313" key="4">
    <source>
        <dbReference type="EMBL" id="KAK9708338.1"/>
    </source>
</evidence>
<dbReference type="PANTHER" id="PTHR44229">
    <property type="entry name" value="15-HYDROXYPROSTAGLANDIN DEHYDROGENASE [NAD(+)]"/>
    <property type="match status" value="1"/>
</dbReference>
<dbReference type="PRINTS" id="PR00081">
    <property type="entry name" value="GDHRDH"/>
</dbReference>
<dbReference type="FunFam" id="3.40.50.720:FF:000149">
    <property type="entry name" value="15-hydroxyprostaglandin dehydrogenase [NAD(+)]"/>
    <property type="match status" value="1"/>
</dbReference>
<comment type="similarity">
    <text evidence="1 3">Belongs to the short-chain dehydrogenases/reductases (SDR) family.</text>
</comment>
<dbReference type="PRINTS" id="PR00080">
    <property type="entry name" value="SDRFAMILY"/>
</dbReference>
<dbReference type="InterPro" id="IPR002347">
    <property type="entry name" value="SDR_fam"/>
</dbReference>
<name>A0AAW1JUX8_POPJA</name>
<evidence type="ECO:0000256" key="2">
    <source>
        <dbReference type="ARBA" id="ARBA00023002"/>
    </source>
</evidence>
<dbReference type="Proteomes" id="UP001458880">
    <property type="component" value="Unassembled WGS sequence"/>
</dbReference>
<evidence type="ECO:0000256" key="1">
    <source>
        <dbReference type="ARBA" id="ARBA00006484"/>
    </source>
</evidence>
<evidence type="ECO:0000313" key="5">
    <source>
        <dbReference type="Proteomes" id="UP001458880"/>
    </source>
</evidence>
<dbReference type="SUPFAM" id="SSF51735">
    <property type="entry name" value="NAD(P)-binding Rossmann-fold domains"/>
    <property type="match status" value="1"/>
</dbReference>